<dbReference type="AlphaFoldDB" id="A0A238YWP9"/>
<name>A0A238YWP9_9BACT</name>
<proteinExistence type="predicted"/>
<evidence type="ECO:0000259" key="4">
    <source>
        <dbReference type="PROSITE" id="PS51379"/>
    </source>
</evidence>
<organism evidence="5 6">
    <name type="scientific">Desulfurobacterium atlanticum</name>
    <dbReference type="NCBI Taxonomy" id="240169"/>
    <lineage>
        <taxon>Bacteria</taxon>
        <taxon>Pseudomonadati</taxon>
        <taxon>Aquificota</taxon>
        <taxon>Aquificia</taxon>
        <taxon>Desulfurobacteriales</taxon>
        <taxon>Desulfurobacteriaceae</taxon>
        <taxon>Desulfurobacterium</taxon>
    </lineage>
</organism>
<dbReference type="InterPro" id="IPR017900">
    <property type="entry name" value="4Fe4S_Fe_S_CS"/>
</dbReference>
<dbReference type="RefSeq" id="WP_089322968.1">
    <property type="nucleotide sequence ID" value="NZ_FZOB01000005.1"/>
</dbReference>
<evidence type="ECO:0000313" key="5">
    <source>
        <dbReference type="EMBL" id="SNR75716.1"/>
    </source>
</evidence>
<dbReference type="GO" id="GO:0051536">
    <property type="term" value="F:iron-sulfur cluster binding"/>
    <property type="evidence" value="ECO:0007669"/>
    <property type="project" value="UniProtKB-KW"/>
</dbReference>
<evidence type="ECO:0000313" key="6">
    <source>
        <dbReference type="Proteomes" id="UP000198405"/>
    </source>
</evidence>
<dbReference type="PROSITE" id="PS51379">
    <property type="entry name" value="4FE4S_FER_2"/>
    <property type="match status" value="2"/>
</dbReference>
<dbReference type="OrthoDB" id="10334at2"/>
<dbReference type="Pfam" id="PF01837">
    <property type="entry name" value="HcyBio"/>
    <property type="match status" value="1"/>
</dbReference>
<dbReference type="InterPro" id="IPR017896">
    <property type="entry name" value="4Fe4S_Fe-S-bd"/>
</dbReference>
<dbReference type="GO" id="GO:0046872">
    <property type="term" value="F:metal ion binding"/>
    <property type="evidence" value="ECO:0007669"/>
    <property type="project" value="UniProtKB-KW"/>
</dbReference>
<dbReference type="Proteomes" id="UP000198405">
    <property type="component" value="Unassembled WGS sequence"/>
</dbReference>
<dbReference type="EMBL" id="FZOB01000005">
    <property type="protein sequence ID" value="SNR75716.1"/>
    <property type="molecule type" value="Genomic_DNA"/>
</dbReference>
<dbReference type="PROSITE" id="PS00198">
    <property type="entry name" value="4FE4S_FER_1"/>
    <property type="match status" value="1"/>
</dbReference>
<evidence type="ECO:0000256" key="1">
    <source>
        <dbReference type="ARBA" id="ARBA00022723"/>
    </source>
</evidence>
<feature type="domain" description="4Fe-4S ferredoxin-type" evidence="4">
    <location>
        <begin position="278"/>
        <end position="309"/>
    </location>
</feature>
<reference evidence="6" key="1">
    <citation type="submission" date="2017-06" db="EMBL/GenBank/DDBJ databases">
        <authorList>
            <person name="Varghese N."/>
            <person name="Submissions S."/>
        </authorList>
    </citation>
    <scope>NUCLEOTIDE SEQUENCE [LARGE SCALE GENOMIC DNA]</scope>
    <source>
        <strain evidence="6">DSM 15668</strain>
    </source>
</reference>
<keyword evidence="6" id="KW-1185">Reference proteome</keyword>
<gene>
    <name evidence="5" type="ORF">SAMN06265340_10579</name>
</gene>
<accession>A0A238YWP9</accession>
<sequence>MEGIYTVEEIQTRAIPFNQIDGVTCATFAVISTPALIYEFRFAESGKYRKAVKVSIDGEDTSVGPAPNETLGLVDGIVSRPAFIQKLIEGRKVKAIVTAEKLNGKKDVLEINLSLKDFDYAKLFFTRVCVKNYMGFISYEPVKTIFAADTLNPGEFTFSGCGALNPHEHFTIKPGEKIFIAGTTGVVTGEGTRSKPEKPNIAVLCDLREVKKEYFGIFKTGGGVEYYLGLGIKRKITKEEYKKIVKKTPDKITLPVANVVGRDVICKKSYQDVWKFDESFSFSKEKCKNCSPCFVEEFCPADAFRKEEGFLSHCMFCGRCLLKCPHKAVEGNTGTVDINGRSYSIAFRQSSLKRAREIATMLKTFDKIGLT</sequence>
<feature type="domain" description="4Fe-4S ferredoxin-type" evidence="4">
    <location>
        <begin position="312"/>
        <end position="334"/>
    </location>
</feature>
<evidence type="ECO:0000256" key="2">
    <source>
        <dbReference type="ARBA" id="ARBA00023004"/>
    </source>
</evidence>
<protein>
    <submittedName>
        <fullName evidence="5">Putative methanogenesis marker 16 metalloprotein</fullName>
    </submittedName>
</protein>
<evidence type="ECO:0000256" key="3">
    <source>
        <dbReference type="ARBA" id="ARBA00023014"/>
    </source>
</evidence>
<dbReference type="InterPro" id="IPR002708">
    <property type="entry name" value="HcyBio"/>
</dbReference>
<keyword evidence="3" id="KW-0411">Iron-sulfur</keyword>
<dbReference type="SUPFAM" id="SSF54862">
    <property type="entry name" value="4Fe-4S ferredoxins"/>
    <property type="match status" value="1"/>
</dbReference>
<keyword evidence="2" id="KW-0408">Iron</keyword>
<keyword evidence="1" id="KW-0479">Metal-binding</keyword>